<dbReference type="HOGENOM" id="CLU_3108651_0_0_1"/>
<sequence>MLCPQRQHRNGSQDQPLGLSDPRYPEPKDPEPYCLNAPCPVAAPFVLPVDR</sequence>
<dbReference type="EMBL" id="CH480820">
    <property type="protein sequence ID" value="EDW54154.1"/>
    <property type="molecule type" value="Genomic_DNA"/>
</dbReference>
<dbReference type="Proteomes" id="UP000001292">
    <property type="component" value="Unassembled WGS sequence"/>
</dbReference>
<name>B4I309_DROSE</name>
<reference evidence="2 3" key="1">
    <citation type="journal article" date="2007" name="Nature">
        <title>Evolution of genes and genomes on the Drosophila phylogeny.</title>
        <authorList>
            <consortium name="Drosophila 12 Genomes Consortium"/>
            <person name="Clark A.G."/>
            <person name="Eisen M.B."/>
            <person name="Smith D.R."/>
            <person name="Bergman C.M."/>
            <person name="Oliver B."/>
            <person name="Markow T.A."/>
            <person name="Kaufman T.C."/>
            <person name="Kellis M."/>
            <person name="Gelbart W."/>
            <person name="Iyer V.N."/>
            <person name="Pollard D.A."/>
            <person name="Sackton T.B."/>
            <person name="Larracuente A.M."/>
            <person name="Singh N.D."/>
            <person name="Abad J.P."/>
            <person name="Abt D.N."/>
            <person name="Adryan B."/>
            <person name="Aguade M."/>
            <person name="Akashi H."/>
            <person name="Anderson W.W."/>
            <person name="Aquadro C.F."/>
            <person name="Ardell D.H."/>
            <person name="Arguello R."/>
            <person name="Artieri C.G."/>
            <person name="Barbash D.A."/>
            <person name="Barker D."/>
            <person name="Barsanti P."/>
            <person name="Batterham P."/>
            <person name="Batzoglou S."/>
            <person name="Begun D."/>
            <person name="Bhutkar A."/>
            <person name="Blanco E."/>
            <person name="Bosak S.A."/>
            <person name="Bradley R.K."/>
            <person name="Brand A.D."/>
            <person name="Brent M.R."/>
            <person name="Brooks A.N."/>
            <person name="Brown R.H."/>
            <person name="Butlin R.K."/>
            <person name="Caggese C."/>
            <person name="Calvi B.R."/>
            <person name="Bernardo de Carvalho A."/>
            <person name="Caspi A."/>
            <person name="Castrezana S."/>
            <person name="Celniker S.E."/>
            <person name="Chang J.L."/>
            <person name="Chapple C."/>
            <person name="Chatterji S."/>
            <person name="Chinwalla A."/>
            <person name="Civetta A."/>
            <person name="Clifton S.W."/>
            <person name="Comeron J.M."/>
            <person name="Costello J.C."/>
            <person name="Coyne J.A."/>
            <person name="Daub J."/>
            <person name="David R.G."/>
            <person name="Delcher A.L."/>
            <person name="Delehaunty K."/>
            <person name="Do C.B."/>
            <person name="Ebling H."/>
            <person name="Edwards K."/>
            <person name="Eickbush T."/>
            <person name="Evans J.D."/>
            <person name="Filipski A."/>
            <person name="Findeiss S."/>
            <person name="Freyhult E."/>
            <person name="Fulton L."/>
            <person name="Fulton R."/>
            <person name="Garcia A.C."/>
            <person name="Gardiner A."/>
            <person name="Garfield D.A."/>
            <person name="Garvin B.E."/>
            <person name="Gibson G."/>
            <person name="Gilbert D."/>
            <person name="Gnerre S."/>
            <person name="Godfrey J."/>
            <person name="Good R."/>
            <person name="Gotea V."/>
            <person name="Gravely B."/>
            <person name="Greenberg A.J."/>
            <person name="Griffiths-Jones S."/>
            <person name="Gross S."/>
            <person name="Guigo R."/>
            <person name="Gustafson E.A."/>
            <person name="Haerty W."/>
            <person name="Hahn M.W."/>
            <person name="Halligan D.L."/>
            <person name="Halpern A.L."/>
            <person name="Halter G.M."/>
            <person name="Han M.V."/>
            <person name="Heger A."/>
            <person name="Hillier L."/>
            <person name="Hinrichs A.S."/>
            <person name="Holmes I."/>
            <person name="Hoskins R.A."/>
            <person name="Hubisz M.J."/>
            <person name="Hultmark D."/>
            <person name="Huntley M.A."/>
            <person name="Jaffe D.B."/>
            <person name="Jagadeeshan S."/>
            <person name="Jeck W.R."/>
            <person name="Johnson J."/>
            <person name="Jones C.D."/>
            <person name="Jordan W.C."/>
            <person name="Karpen G.H."/>
            <person name="Kataoka E."/>
            <person name="Keightley P.D."/>
            <person name="Kheradpour P."/>
            <person name="Kirkness E.F."/>
            <person name="Koerich L.B."/>
            <person name="Kristiansen K."/>
            <person name="Kudrna D."/>
            <person name="Kulathinal R.J."/>
            <person name="Kumar S."/>
            <person name="Kwok R."/>
            <person name="Lander E."/>
            <person name="Langley C.H."/>
            <person name="Lapoint R."/>
            <person name="Lazzaro B.P."/>
            <person name="Lee S.J."/>
            <person name="Levesque L."/>
            <person name="Li R."/>
            <person name="Lin C.F."/>
            <person name="Lin M.F."/>
            <person name="Lindblad-Toh K."/>
            <person name="Llopart A."/>
            <person name="Long M."/>
            <person name="Low L."/>
            <person name="Lozovsky E."/>
            <person name="Lu J."/>
            <person name="Luo M."/>
            <person name="Machado C.A."/>
            <person name="Makalowski W."/>
            <person name="Marzo M."/>
            <person name="Matsuda M."/>
            <person name="Matzkin L."/>
            <person name="McAllister B."/>
            <person name="McBride C.S."/>
            <person name="McKernan B."/>
            <person name="McKernan K."/>
            <person name="Mendez-Lago M."/>
            <person name="Minx P."/>
            <person name="Mollenhauer M.U."/>
            <person name="Montooth K."/>
            <person name="Mount S.M."/>
            <person name="Mu X."/>
            <person name="Myers E."/>
            <person name="Negre B."/>
            <person name="Newfeld S."/>
            <person name="Nielsen R."/>
            <person name="Noor M.A."/>
            <person name="O'Grady P."/>
            <person name="Pachter L."/>
            <person name="Papaceit M."/>
            <person name="Parisi M.J."/>
            <person name="Parisi M."/>
            <person name="Parts L."/>
            <person name="Pedersen J.S."/>
            <person name="Pesole G."/>
            <person name="Phillippy A.M."/>
            <person name="Ponting C.P."/>
            <person name="Pop M."/>
            <person name="Porcelli D."/>
            <person name="Powell J.R."/>
            <person name="Prohaska S."/>
            <person name="Pruitt K."/>
            <person name="Puig M."/>
            <person name="Quesneville H."/>
            <person name="Ram K.R."/>
            <person name="Rand D."/>
            <person name="Rasmussen M.D."/>
            <person name="Reed L.K."/>
            <person name="Reenan R."/>
            <person name="Reily A."/>
            <person name="Remington K.A."/>
            <person name="Rieger T.T."/>
            <person name="Ritchie M.G."/>
            <person name="Robin C."/>
            <person name="Rogers Y.H."/>
            <person name="Rohde C."/>
            <person name="Rozas J."/>
            <person name="Rubenfield M.J."/>
            <person name="Ruiz A."/>
            <person name="Russo S."/>
            <person name="Salzberg S.L."/>
            <person name="Sanchez-Gracia A."/>
            <person name="Saranga D.J."/>
            <person name="Sato H."/>
            <person name="Schaeffer S.W."/>
            <person name="Schatz M.C."/>
            <person name="Schlenke T."/>
            <person name="Schwartz R."/>
            <person name="Segarra C."/>
            <person name="Singh R.S."/>
            <person name="Sirot L."/>
            <person name="Sirota M."/>
            <person name="Sisneros N.B."/>
            <person name="Smith C.D."/>
            <person name="Smith T.F."/>
            <person name="Spieth J."/>
            <person name="Stage D.E."/>
            <person name="Stark A."/>
            <person name="Stephan W."/>
            <person name="Strausberg R.L."/>
            <person name="Strempel S."/>
            <person name="Sturgill D."/>
            <person name="Sutton G."/>
            <person name="Sutton G.G."/>
            <person name="Tao W."/>
            <person name="Teichmann S."/>
            <person name="Tobari Y.N."/>
            <person name="Tomimura Y."/>
            <person name="Tsolas J.M."/>
            <person name="Valente V.L."/>
            <person name="Venter E."/>
            <person name="Venter J.C."/>
            <person name="Vicario S."/>
            <person name="Vieira F.G."/>
            <person name="Vilella A.J."/>
            <person name="Villasante A."/>
            <person name="Walenz B."/>
            <person name="Wang J."/>
            <person name="Wasserman M."/>
            <person name="Watts T."/>
            <person name="Wilson D."/>
            <person name="Wilson R.K."/>
            <person name="Wing R.A."/>
            <person name="Wolfner M.F."/>
            <person name="Wong A."/>
            <person name="Wong G.K."/>
            <person name="Wu C.I."/>
            <person name="Wu G."/>
            <person name="Yamamoto D."/>
            <person name="Yang H.P."/>
            <person name="Yang S.P."/>
            <person name="Yorke J.A."/>
            <person name="Yoshida K."/>
            <person name="Zdobnov E."/>
            <person name="Zhang P."/>
            <person name="Zhang Y."/>
            <person name="Zimin A.V."/>
            <person name="Baldwin J."/>
            <person name="Abdouelleil A."/>
            <person name="Abdulkadir J."/>
            <person name="Abebe A."/>
            <person name="Abera B."/>
            <person name="Abreu J."/>
            <person name="Acer S.C."/>
            <person name="Aftuck L."/>
            <person name="Alexander A."/>
            <person name="An P."/>
            <person name="Anderson E."/>
            <person name="Anderson S."/>
            <person name="Arachi H."/>
            <person name="Azer M."/>
            <person name="Bachantsang P."/>
            <person name="Barry A."/>
            <person name="Bayul T."/>
            <person name="Berlin A."/>
            <person name="Bessette D."/>
            <person name="Bloom T."/>
            <person name="Blye J."/>
            <person name="Boguslavskiy L."/>
            <person name="Bonnet C."/>
            <person name="Boukhgalter B."/>
            <person name="Bourzgui I."/>
            <person name="Brown A."/>
            <person name="Cahill P."/>
            <person name="Channer S."/>
            <person name="Cheshatsang Y."/>
            <person name="Chuda L."/>
            <person name="Citroen M."/>
            <person name="Collymore A."/>
            <person name="Cooke P."/>
            <person name="Costello M."/>
            <person name="D'Aco K."/>
            <person name="Daza R."/>
            <person name="De Haan G."/>
            <person name="DeGray S."/>
            <person name="DeMaso C."/>
            <person name="Dhargay N."/>
            <person name="Dooley K."/>
            <person name="Dooley E."/>
            <person name="Doricent M."/>
            <person name="Dorje P."/>
            <person name="Dorjee K."/>
            <person name="Dupes A."/>
            <person name="Elong R."/>
            <person name="Falk J."/>
            <person name="Farina A."/>
            <person name="Faro S."/>
            <person name="Ferguson D."/>
            <person name="Fisher S."/>
            <person name="Foley C.D."/>
            <person name="Franke A."/>
            <person name="Friedrich D."/>
            <person name="Gadbois L."/>
            <person name="Gearin G."/>
            <person name="Gearin C.R."/>
            <person name="Giannoukos G."/>
            <person name="Goode T."/>
            <person name="Graham J."/>
            <person name="Grandbois E."/>
            <person name="Grewal S."/>
            <person name="Gyaltsen K."/>
            <person name="Hafez N."/>
            <person name="Hagos B."/>
            <person name="Hall J."/>
            <person name="Henson C."/>
            <person name="Hollinger A."/>
            <person name="Honan T."/>
            <person name="Huard M.D."/>
            <person name="Hughes L."/>
            <person name="Hurhula B."/>
            <person name="Husby M.E."/>
            <person name="Kamat A."/>
            <person name="Kanga B."/>
            <person name="Kashin S."/>
            <person name="Khazanovich D."/>
            <person name="Kisner P."/>
            <person name="Lance K."/>
            <person name="Lara M."/>
            <person name="Lee W."/>
            <person name="Lennon N."/>
            <person name="Letendre F."/>
            <person name="LeVine R."/>
            <person name="Lipovsky A."/>
            <person name="Liu X."/>
            <person name="Liu J."/>
            <person name="Liu S."/>
            <person name="Lokyitsang T."/>
            <person name="Lokyitsang Y."/>
            <person name="Lubonja R."/>
            <person name="Lui A."/>
            <person name="MacDonald P."/>
            <person name="Magnisalis V."/>
            <person name="Maru K."/>
            <person name="Matthews C."/>
            <person name="McCusker W."/>
            <person name="McDonough S."/>
            <person name="Mehta T."/>
            <person name="Meldrim J."/>
            <person name="Meneus L."/>
            <person name="Mihai O."/>
            <person name="Mihalev A."/>
            <person name="Mihova T."/>
            <person name="Mittelman R."/>
            <person name="Mlenga V."/>
            <person name="Montmayeur A."/>
            <person name="Mulrain L."/>
            <person name="Navidi A."/>
            <person name="Naylor J."/>
            <person name="Negash T."/>
            <person name="Nguyen T."/>
            <person name="Nguyen N."/>
            <person name="Nicol R."/>
            <person name="Norbu C."/>
            <person name="Norbu N."/>
            <person name="Novod N."/>
            <person name="O'Neill B."/>
            <person name="Osman S."/>
            <person name="Markiewicz E."/>
            <person name="Oyono O.L."/>
            <person name="Patti C."/>
            <person name="Phunkhang P."/>
            <person name="Pierre F."/>
            <person name="Priest M."/>
            <person name="Raghuraman S."/>
            <person name="Rege F."/>
            <person name="Reyes R."/>
            <person name="Rise C."/>
            <person name="Rogov P."/>
            <person name="Ross K."/>
            <person name="Ryan E."/>
            <person name="Settipalli S."/>
            <person name="Shea T."/>
            <person name="Sherpa N."/>
            <person name="Shi L."/>
            <person name="Shih D."/>
            <person name="Sparrow T."/>
            <person name="Spaulding J."/>
            <person name="Stalker J."/>
            <person name="Stange-Thomann N."/>
            <person name="Stavropoulos S."/>
            <person name="Stone C."/>
            <person name="Strader C."/>
            <person name="Tesfaye S."/>
            <person name="Thomson T."/>
            <person name="Thoulutsang Y."/>
            <person name="Thoulutsang D."/>
            <person name="Topham K."/>
            <person name="Topping I."/>
            <person name="Tsamla T."/>
            <person name="Vassiliev H."/>
            <person name="Vo A."/>
            <person name="Wangchuk T."/>
            <person name="Wangdi T."/>
            <person name="Weiand M."/>
            <person name="Wilkinson J."/>
            <person name="Wilson A."/>
            <person name="Yadav S."/>
            <person name="Young G."/>
            <person name="Yu Q."/>
            <person name="Zembek L."/>
            <person name="Zhong D."/>
            <person name="Zimmer A."/>
            <person name="Zwirko Z."/>
            <person name="Jaffe D.B."/>
            <person name="Alvarez P."/>
            <person name="Brockman W."/>
            <person name="Butler J."/>
            <person name="Chin C."/>
            <person name="Gnerre S."/>
            <person name="Grabherr M."/>
            <person name="Kleber M."/>
            <person name="Mauceli E."/>
            <person name="MacCallum I."/>
        </authorList>
    </citation>
    <scope>NUCLEOTIDE SEQUENCE [LARGE SCALE GENOMIC DNA]</scope>
    <source>
        <strain evidence="3">Rob3c / Tucson 14021-0248.25</strain>
    </source>
</reference>
<feature type="region of interest" description="Disordered" evidence="1">
    <location>
        <begin position="1"/>
        <end position="31"/>
    </location>
</feature>
<evidence type="ECO:0000313" key="3">
    <source>
        <dbReference type="Proteomes" id="UP000001292"/>
    </source>
</evidence>
<organism evidence="3">
    <name type="scientific">Drosophila sechellia</name>
    <name type="common">Fruit fly</name>
    <dbReference type="NCBI Taxonomy" id="7238"/>
    <lineage>
        <taxon>Eukaryota</taxon>
        <taxon>Metazoa</taxon>
        <taxon>Ecdysozoa</taxon>
        <taxon>Arthropoda</taxon>
        <taxon>Hexapoda</taxon>
        <taxon>Insecta</taxon>
        <taxon>Pterygota</taxon>
        <taxon>Neoptera</taxon>
        <taxon>Endopterygota</taxon>
        <taxon>Diptera</taxon>
        <taxon>Brachycera</taxon>
        <taxon>Muscomorpha</taxon>
        <taxon>Ephydroidea</taxon>
        <taxon>Drosophilidae</taxon>
        <taxon>Drosophila</taxon>
        <taxon>Sophophora</taxon>
    </lineage>
</organism>
<evidence type="ECO:0000256" key="1">
    <source>
        <dbReference type="SAM" id="MobiDB-lite"/>
    </source>
</evidence>
<gene>
    <name evidence="2" type="primary">Dsec\GM18138</name>
    <name evidence="2" type="ORF">Dsec_GM18138</name>
</gene>
<accession>B4I309</accession>
<dbReference type="AlphaFoldDB" id="B4I309"/>
<keyword evidence="3" id="KW-1185">Reference proteome</keyword>
<protein>
    <submittedName>
        <fullName evidence="2">GM18138</fullName>
    </submittedName>
</protein>
<proteinExistence type="predicted"/>
<evidence type="ECO:0000313" key="2">
    <source>
        <dbReference type="EMBL" id="EDW54154.1"/>
    </source>
</evidence>